<protein>
    <recommendedName>
        <fullName evidence="2">GIY-YIG domain-containing protein</fullName>
    </recommendedName>
</protein>
<dbReference type="InterPro" id="IPR035901">
    <property type="entry name" value="GIY-YIG_endonuc_sf"/>
</dbReference>
<comment type="similarity">
    <text evidence="1">Belongs to the UPF0213 family.</text>
</comment>
<dbReference type="Gene3D" id="3.40.1440.10">
    <property type="entry name" value="GIY-YIG endonuclease"/>
    <property type="match status" value="1"/>
</dbReference>
<dbReference type="PROSITE" id="PS50164">
    <property type="entry name" value="GIY_YIG"/>
    <property type="match status" value="1"/>
</dbReference>
<feature type="domain" description="GIY-YIG" evidence="2">
    <location>
        <begin position="21"/>
        <end position="97"/>
    </location>
</feature>
<dbReference type="AlphaFoldDB" id="A0A2M7V743"/>
<dbReference type="Pfam" id="PF01541">
    <property type="entry name" value="GIY-YIG"/>
    <property type="match status" value="1"/>
</dbReference>
<reference evidence="4" key="1">
    <citation type="submission" date="2017-09" db="EMBL/GenBank/DDBJ databases">
        <title>Depth-based differentiation of microbial function through sediment-hosted aquifers and enrichment of novel symbionts in the deep terrestrial subsurface.</title>
        <authorList>
            <person name="Probst A.J."/>
            <person name="Ladd B."/>
            <person name="Jarett J.K."/>
            <person name="Geller-Mcgrath D.E."/>
            <person name="Sieber C.M.K."/>
            <person name="Emerson J.B."/>
            <person name="Anantharaman K."/>
            <person name="Thomas B.C."/>
            <person name="Malmstrom R."/>
            <person name="Stieglmeier M."/>
            <person name="Klingl A."/>
            <person name="Woyke T."/>
            <person name="Ryan C.M."/>
            <person name="Banfield J.F."/>
        </authorList>
    </citation>
    <scope>NUCLEOTIDE SEQUENCE [LARGE SCALE GENOMIC DNA]</scope>
</reference>
<sequence length="108" mass="12742">MAEVRGSNPLRSTKYLISKIMDGFVYIIYSEKNDKYYVGSTINIDNRLNEHNSGRNKSTRSGIPWEIKFYFRCGAVRTARQIEHKIKKKKSRKILEQIIKDQEIKMNL</sequence>
<dbReference type="EMBL" id="PFPK01000040">
    <property type="protein sequence ID" value="PIZ94530.1"/>
    <property type="molecule type" value="Genomic_DNA"/>
</dbReference>
<gene>
    <name evidence="3" type="ORF">COX81_03450</name>
</gene>
<evidence type="ECO:0000313" key="3">
    <source>
        <dbReference type="EMBL" id="PIZ94530.1"/>
    </source>
</evidence>
<organism evidence="3 4">
    <name type="scientific">Candidatus Magasanikbacteria bacterium CG_4_10_14_0_2_um_filter_37_12</name>
    <dbReference type="NCBI Taxonomy" id="1974637"/>
    <lineage>
        <taxon>Bacteria</taxon>
        <taxon>Candidatus Magasanikiibacteriota</taxon>
    </lineage>
</organism>
<dbReference type="Proteomes" id="UP000228568">
    <property type="component" value="Unassembled WGS sequence"/>
</dbReference>
<dbReference type="InterPro" id="IPR000305">
    <property type="entry name" value="GIY-YIG_endonuc"/>
</dbReference>
<evidence type="ECO:0000256" key="1">
    <source>
        <dbReference type="ARBA" id="ARBA00007435"/>
    </source>
</evidence>
<name>A0A2M7V743_9BACT</name>
<dbReference type="InterPro" id="IPR050190">
    <property type="entry name" value="UPF0213_domain"/>
</dbReference>
<proteinExistence type="inferred from homology"/>
<dbReference type="CDD" id="cd10449">
    <property type="entry name" value="GIY-YIG_SLX1_like"/>
    <property type="match status" value="1"/>
</dbReference>
<dbReference type="PANTHER" id="PTHR34477:SF1">
    <property type="entry name" value="UPF0213 PROTEIN YHBQ"/>
    <property type="match status" value="1"/>
</dbReference>
<accession>A0A2M7V743</accession>
<dbReference type="SUPFAM" id="SSF82771">
    <property type="entry name" value="GIY-YIG endonuclease"/>
    <property type="match status" value="1"/>
</dbReference>
<evidence type="ECO:0000313" key="4">
    <source>
        <dbReference type="Proteomes" id="UP000228568"/>
    </source>
</evidence>
<evidence type="ECO:0000259" key="2">
    <source>
        <dbReference type="PROSITE" id="PS50164"/>
    </source>
</evidence>
<dbReference type="PANTHER" id="PTHR34477">
    <property type="entry name" value="UPF0213 PROTEIN YHBQ"/>
    <property type="match status" value="1"/>
</dbReference>
<comment type="caution">
    <text evidence="3">The sequence shown here is derived from an EMBL/GenBank/DDBJ whole genome shotgun (WGS) entry which is preliminary data.</text>
</comment>